<reference evidence="4" key="1">
    <citation type="submission" date="2020-04" db="EMBL/GenBank/DDBJ databases">
        <authorList>
            <person name="Zhang T."/>
        </authorList>
    </citation>
    <scope>NUCLEOTIDE SEQUENCE</scope>
    <source>
        <strain evidence="4">HKST-UBA14</strain>
    </source>
</reference>
<dbReference type="Proteomes" id="UP000783287">
    <property type="component" value="Unassembled WGS sequence"/>
</dbReference>
<evidence type="ECO:0000256" key="2">
    <source>
        <dbReference type="ARBA" id="ARBA00022679"/>
    </source>
</evidence>
<evidence type="ECO:0000259" key="3">
    <source>
        <dbReference type="Pfam" id="PF00588"/>
    </source>
</evidence>
<proteinExistence type="predicted"/>
<protein>
    <recommendedName>
        <fullName evidence="3">tRNA/rRNA methyltransferase SpoU type domain-containing protein</fullName>
    </recommendedName>
</protein>
<dbReference type="Gene3D" id="3.40.1280.10">
    <property type="match status" value="1"/>
</dbReference>
<dbReference type="GO" id="GO:0032259">
    <property type="term" value="P:methylation"/>
    <property type="evidence" value="ECO:0007669"/>
    <property type="project" value="UniProtKB-KW"/>
</dbReference>
<dbReference type="AlphaFoldDB" id="A0A955L5S4"/>
<gene>
    <name evidence="4" type="ORF">KC909_03505</name>
</gene>
<name>A0A955L5S4_9BACT</name>
<dbReference type="PANTHER" id="PTHR46429">
    <property type="entry name" value="23S RRNA (GUANOSINE-2'-O-)-METHYLTRANSFERASE RLMB"/>
    <property type="match status" value="1"/>
</dbReference>
<dbReference type="GO" id="GO:0006396">
    <property type="term" value="P:RNA processing"/>
    <property type="evidence" value="ECO:0007669"/>
    <property type="project" value="InterPro"/>
</dbReference>
<keyword evidence="1" id="KW-0489">Methyltransferase</keyword>
<evidence type="ECO:0000313" key="5">
    <source>
        <dbReference type="Proteomes" id="UP000783287"/>
    </source>
</evidence>
<dbReference type="Pfam" id="PF00588">
    <property type="entry name" value="SpoU_methylase"/>
    <property type="match status" value="1"/>
</dbReference>
<comment type="caution">
    <text evidence="4">The sequence shown here is derived from an EMBL/GenBank/DDBJ whole genome shotgun (WGS) entry which is preliminary data.</text>
</comment>
<dbReference type="EMBL" id="JAGQLK010000066">
    <property type="protein sequence ID" value="MCA9383405.1"/>
    <property type="molecule type" value="Genomic_DNA"/>
</dbReference>
<dbReference type="InterPro" id="IPR001537">
    <property type="entry name" value="SpoU_MeTrfase"/>
</dbReference>
<dbReference type="InterPro" id="IPR029028">
    <property type="entry name" value="Alpha/beta_knot_MTases"/>
</dbReference>
<dbReference type="GO" id="GO:0003723">
    <property type="term" value="F:RNA binding"/>
    <property type="evidence" value="ECO:0007669"/>
    <property type="project" value="InterPro"/>
</dbReference>
<sequence length="173" mass="19330">MKQLRGTELKRFNKQNSKHNFDILLILENIQYASNVAGIFRTADACGVQEIYLAGSSHTPPFGAKLQKASRSKEKRIPWKYFPNIDKAVKQARHKGYEVVGLELTDESQDIDEFISKNRNYKLAIIVGNEAQGLTNNALNNLDSAIYIPMFGKGASLNVGVSTAVLLYKLILK</sequence>
<dbReference type="SUPFAM" id="SSF75217">
    <property type="entry name" value="alpha/beta knot"/>
    <property type="match status" value="1"/>
</dbReference>
<accession>A0A955L5S4</accession>
<keyword evidence="2" id="KW-0808">Transferase</keyword>
<dbReference type="InterPro" id="IPR029026">
    <property type="entry name" value="tRNA_m1G_MTases_N"/>
</dbReference>
<evidence type="ECO:0000313" key="4">
    <source>
        <dbReference type="EMBL" id="MCA9383405.1"/>
    </source>
</evidence>
<evidence type="ECO:0000256" key="1">
    <source>
        <dbReference type="ARBA" id="ARBA00022603"/>
    </source>
</evidence>
<dbReference type="PANTHER" id="PTHR46429:SF1">
    <property type="entry name" value="23S RRNA (GUANOSINE-2'-O-)-METHYLTRANSFERASE RLMB"/>
    <property type="match status" value="1"/>
</dbReference>
<dbReference type="InterPro" id="IPR004441">
    <property type="entry name" value="rRNA_MeTrfase_TrmH"/>
</dbReference>
<reference evidence="4" key="2">
    <citation type="journal article" date="2021" name="Microbiome">
        <title>Successional dynamics and alternative stable states in a saline activated sludge microbial community over 9 years.</title>
        <authorList>
            <person name="Wang Y."/>
            <person name="Ye J."/>
            <person name="Ju F."/>
            <person name="Liu L."/>
            <person name="Boyd J.A."/>
            <person name="Deng Y."/>
            <person name="Parks D.H."/>
            <person name="Jiang X."/>
            <person name="Yin X."/>
            <person name="Woodcroft B.J."/>
            <person name="Tyson G.W."/>
            <person name="Hugenholtz P."/>
            <person name="Polz M.F."/>
            <person name="Zhang T."/>
        </authorList>
    </citation>
    <scope>NUCLEOTIDE SEQUENCE</scope>
    <source>
        <strain evidence="4">HKST-UBA14</strain>
    </source>
</reference>
<dbReference type="GO" id="GO:0005829">
    <property type="term" value="C:cytosol"/>
    <property type="evidence" value="ECO:0007669"/>
    <property type="project" value="TreeGrafter"/>
</dbReference>
<organism evidence="4 5">
    <name type="scientific">Candidatus Dojkabacteria bacterium</name>
    <dbReference type="NCBI Taxonomy" id="2099670"/>
    <lineage>
        <taxon>Bacteria</taxon>
        <taxon>Candidatus Dojkabacteria</taxon>
    </lineage>
</organism>
<dbReference type="GO" id="GO:0008173">
    <property type="term" value="F:RNA methyltransferase activity"/>
    <property type="evidence" value="ECO:0007669"/>
    <property type="project" value="InterPro"/>
</dbReference>
<feature type="domain" description="tRNA/rRNA methyltransferase SpoU type" evidence="3">
    <location>
        <begin position="23"/>
        <end position="168"/>
    </location>
</feature>